<evidence type="ECO:0000256" key="6">
    <source>
        <dbReference type="ARBA" id="ARBA00023136"/>
    </source>
</evidence>
<keyword evidence="3" id="KW-1003">Cell membrane</keyword>
<evidence type="ECO:0000256" key="3">
    <source>
        <dbReference type="ARBA" id="ARBA00022475"/>
    </source>
</evidence>
<dbReference type="Gene3D" id="1.20.1250.20">
    <property type="entry name" value="MFS general substrate transporter like domains"/>
    <property type="match status" value="1"/>
</dbReference>
<sequence length="395" mass="42250">MNDEKMTTREWLPLIGLTVSAFLVNTSEFIPVGLLTDIAKSLGVTEAKAGILITGYSWTVTLLSLPLMLVFSRMKPRKLLLLTLFVFSLGQFLSVIAPGYAFLMIARICVASSHCIFWSIASPLAVRVVSRKHRSLALSAIVTGTSVAMVAGMPLGRLIGLQIGWRMTFMCVASVAVLTLVYLTAVFPDLSSGAAFSVKNIPELLRNRRLMLIYVICALWATAYYTGYGYIEPFLRRVANLPDGTVTIVLMLFGGAGLVGSILFYRFYDFHRHAFLCSTLALISAALLLLRVSASSVVTVTGVCIAWGIAVLAFNVSFQSEVISCVKTSAASVATAVFSSVINLGIGAGTLFGGIVCTNAGIGIIGYAGSFFSVAALIICFFFLSASVPGENAEY</sequence>
<feature type="domain" description="Major facilitator superfamily (MFS) profile" evidence="7">
    <location>
        <begin position="13"/>
        <end position="388"/>
    </location>
</feature>
<keyword evidence="2" id="KW-0813">Transport</keyword>
<dbReference type="PROSITE" id="PS50850">
    <property type="entry name" value="MFS"/>
    <property type="match status" value="1"/>
</dbReference>
<evidence type="ECO:0000256" key="2">
    <source>
        <dbReference type="ARBA" id="ARBA00022448"/>
    </source>
</evidence>
<evidence type="ECO:0000256" key="1">
    <source>
        <dbReference type="ARBA" id="ARBA00004651"/>
    </source>
</evidence>
<evidence type="ECO:0000256" key="4">
    <source>
        <dbReference type="ARBA" id="ARBA00022692"/>
    </source>
</evidence>
<dbReference type="InterPro" id="IPR050189">
    <property type="entry name" value="MFS_Efflux_Transporters"/>
</dbReference>
<dbReference type="Pfam" id="PF07690">
    <property type="entry name" value="MFS_1"/>
    <property type="match status" value="1"/>
</dbReference>
<evidence type="ECO:0000259" key="7">
    <source>
        <dbReference type="PROSITE" id="PS50850"/>
    </source>
</evidence>
<organism evidence="8">
    <name type="scientific">Ligilactobacillus ruminis</name>
    <dbReference type="NCBI Taxonomy" id="1623"/>
    <lineage>
        <taxon>Bacteria</taxon>
        <taxon>Bacillati</taxon>
        <taxon>Bacillota</taxon>
        <taxon>Bacilli</taxon>
        <taxon>Lactobacillales</taxon>
        <taxon>Lactobacillaceae</taxon>
        <taxon>Ligilactobacillus</taxon>
    </lineage>
</organism>
<dbReference type="InterPro" id="IPR020846">
    <property type="entry name" value="MFS_dom"/>
</dbReference>
<dbReference type="AlphaFoldDB" id="A0A6A8GTK4"/>
<comment type="subcellular location">
    <subcellularLocation>
        <location evidence="1">Cell membrane</location>
        <topology evidence="1">Multi-pass membrane protein</topology>
    </subcellularLocation>
</comment>
<dbReference type="PANTHER" id="PTHR43124">
    <property type="entry name" value="PURINE EFFLUX PUMP PBUE"/>
    <property type="match status" value="1"/>
</dbReference>
<dbReference type="InterPro" id="IPR036259">
    <property type="entry name" value="MFS_trans_sf"/>
</dbReference>
<accession>A0A6A8GTK4</accession>
<dbReference type="CDD" id="cd17324">
    <property type="entry name" value="MFS_NepI_like"/>
    <property type="match status" value="1"/>
</dbReference>
<reference evidence="8" key="1">
    <citation type="journal article" date="2019" name="Nat. Med.">
        <title>A library of human gut bacterial isolates paired with longitudinal multiomics data enables mechanistic microbiome research.</title>
        <authorList>
            <person name="Poyet M."/>
            <person name="Groussin M."/>
            <person name="Gibbons S.M."/>
            <person name="Avila-Pacheco J."/>
            <person name="Jiang X."/>
            <person name="Kearney S.M."/>
            <person name="Perrotta A.R."/>
            <person name="Berdy B."/>
            <person name="Zhao S."/>
            <person name="Lieberman T.D."/>
            <person name="Swanson P.K."/>
            <person name="Smith M."/>
            <person name="Roesemann S."/>
            <person name="Alexander J.E."/>
            <person name="Rich S.A."/>
            <person name="Livny J."/>
            <person name="Vlamakis H."/>
            <person name="Clish C."/>
            <person name="Bullock K."/>
            <person name="Deik A."/>
            <person name="Scott J."/>
            <person name="Pierce K.A."/>
            <person name="Xavier R.J."/>
            <person name="Alm E.J."/>
        </authorList>
    </citation>
    <scope>NUCLEOTIDE SEQUENCE</scope>
    <source>
        <strain evidence="8">BIOML-A18</strain>
    </source>
</reference>
<evidence type="ECO:0000256" key="5">
    <source>
        <dbReference type="ARBA" id="ARBA00022989"/>
    </source>
</evidence>
<proteinExistence type="predicted"/>
<dbReference type="GO" id="GO:0005886">
    <property type="term" value="C:plasma membrane"/>
    <property type="evidence" value="ECO:0007669"/>
    <property type="project" value="UniProtKB-SubCell"/>
</dbReference>
<keyword evidence="5" id="KW-1133">Transmembrane helix</keyword>
<gene>
    <name evidence="8" type="ORF">GKC89_03560</name>
</gene>
<dbReference type="RefSeq" id="WP_154236592.1">
    <property type="nucleotide sequence ID" value="NZ_WKNS01000003.1"/>
</dbReference>
<dbReference type="PANTHER" id="PTHR43124:SF4">
    <property type="entry name" value="SUGAR EFFLUX TRANSPORTER"/>
    <property type="match status" value="1"/>
</dbReference>
<dbReference type="SUPFAM" id="SSF103473">
    <property type="entry name" value="MFS general substrate transporter"/>
    <property type="match status" value="1"/>
</dbReference>
<keyword evidence="4" id="KW-0812">Transmembrane</keyword>
<dbReference type="InterPro" id="IPR011701">
    <property type="entry name" value="MFS"/>
</dbReference>
<dbReference type="EMBL" id="WKOD01000007">
    <property type="protein sequence ID" value="MSA68196.1"/>
    <property type="molecule type" value="Genomic_DNA"/>
</dbReference>
<evidence type="ECO:0000313" key="8">
    <source>
        <dbReference type="EMBL" id="MSA68196.1"/>
    </source>
</evidence>
<comment type="caution">
    <text evidence="8">The sequence shown here is derived from an EMBL/GenBank/DDBJ whole genome shotgun (WGS) entry which is preliminary data.</text>
</comment>
<dbReference type="GO" id="GO:0022857">
    <property type="term" value="F:transmembrane transporter activity"/>
    <property type="evidence" value="ECO:0007669"/>
    <property type="project" value="InterPro"/>
</dbReference>
<keyword evidence="6" id="KW-0472">Membrane</keyword>
<protein>
    <submittedName>
        <fullName evidence="8">MFS transporter</fullName>
    </submittedName>
</protein>
<name>A0A6A8GTK4_9LACO</name>